<dbReference type="GO" id="GO:0008270">
    <property type="term" value="F:zinc ion binding"/>
    <property type="evidence" value="ECO:0007669"/>
    <property type="project" value="InterPro"/>
</dbReference>
<evidence type="ECO:0000313" key="4">
    <source>
        <dbReference type="EMBL" id="RKO92569.1"/>
    </source>
</evidence>
<dbReference type="OrthoDB" id="18487at2759"/>
<dbReference type="Pfam" id="PF08685">
    <property type="entry name" value="GON"/>
    <property type="match status" value="1"/>
</dbReference>
<sequence>MRLLRVLLALALLSSLVVASPQHEGPHNGNGDGPDNDVYVTVVDSVTKTVTLTHTSTLVTTSLTEVVVPTTITVTLTSTTSTSTSTVTPTTVVSDTVTPTVSITATSFATDTTTTTAIATTVTGTTTLTCATTPAVYFPGPCAQVLRFNKNAVDGNYVVPIPGTSKHVDIYCAGFASGQPVEYLNLTAGYSQNIDIYGNLVQLTFTKARLLLGNPNALYIDLFDLTFATQEGSTTANPSSSLAPISLGEANSCTPRDSAESVIDITGSSFSFVNTVIFYWGYENQQTTVTNTATRIDFQASGFCGGGIVADNTVASECNDQLIPGAIVGPCPGAEIGGTDDIISYPGARNRLLQITA</sequence>
<dbReference type="EMBL" id="KZ994583">
    <property type="protein sequence ID" value="RKO92569.1"/>
    <property type="molecule type" value="Genomic_DNA"/>
</dbReference>
<feature type="domain" description="GON" evidence="3">
    <location>
        <begin position="142"/>
        <end position="195"/>
    </location>
</feature>
<name>A0A4P9WI78_9FUNG</name>
<evidence type="ECO:0000259" key="3">
    <source>
        <dbReference type="Pfam" id="PF08685"/>
    </source>
</evidence>
<dbReference type="Proteomes" id="UP000269721">
    <property type="component" value="Unassembled WGS sequence"/>
</dbReference>
<evidence type="ECO:0000256" key="2">
    <source>
        <dbReference type="SAM" id="SignalP"/>
    </source>
</evidence>
<reference evidence="5" key="1">
    <citation type="journal article" date="2018" name="Nat. Microbiol.">
        <title>Leveraging single-cell genomics to expand the fungal tree of life.</title>
        <authorList>
            <person name="Ahrendt S.R."/>
            <person name="Quandt C.A."/>
            <person name="Ciobanu D."/>
            <person name="Clum A."/>
            <person name="Salamov A."/>
            <person name="Andreopoulos B."/>
            <person name="Cheng J.F."/>
            <person name="Woyke T."/>
            <person name="Pelin A."/>
            <person name="Henrissat B."/>
            <person name="Reynolds N.K."/>
            <person name="Benny G.L."/>
            <person name="Smith M.E."/>
            <person name="James T.Y."/>
            <person name="Grigoriev I.V."/>
        </authorList>
    </citation>
    <scope>NUCLEOTIDE SEQUENCE [LARGE SCALE GENOMIC DNA]</scope>
</reference>
<keyword evidence="1" id="KW-0479">Metal-binding</keyword>
<accession>A0A4P9WI78</accession>
<evidence type="ECO:0000313" key="5">
    <source>
        <dbReference type="Proteomes" id="UP000269721"/>
    </source>
</evidence>
<feature type="chain" id="PRO_5020303616" description="GON domain-containing protein" evidence="2">
    <location>
        <begin position="20"/>
        <end position="357"/>
    </location>
</feature>
<evidence type="ECO:0000256" key="1">
    <source>
        <dbReference type="ARBA" id="ARBA00022723"/>
    </source>
</evidence>
<keyword evidence="2" id="KW-0732">Signal</keyword>
<dbReference type="InterPro" id="IPR012314">
    <property type="entry name" value="Pept_M12B_GON-ADAMTSs"/>
</dbReference>
<gene>
    <name evidence="4" type="ORF">BDK51DRAFT_26356</name>
</gene>
<dbReference type="GO" id="GO:0004222">
    <property type="term" value="F:metalloendopeptidase activity"/>
    <property type="evidence" value="ECO:0007669"/>
    <property type="project" value="InterPro"/>
</dbReference>
<feature type="signal peptide" evidence="2">
    <location>
        <begin position="1"/>
        <end position="19"/>
    </location>
</feature>
<dbReference type="AlphaFoldDB" id="A0A4P9WI78"/>
<protein>
    <recommendedName>
        <fullName evidence="3">GON domain-containing protein</fullName>
    </recommendedName>
</protein>
<proteinExistence type="predicted"/>
<keyword evidence="5" id="KW-1185">Reference proteome</keyword>
<organism evidence="4 5">
    <name type="scientific">Blyttiomyces helicus</name>
    <dbReference type="NCBI Taxonomy" id="388810"/>
    <lineage>
        <taxon>Eukaryota</taxon>
        <taxon>Fungi</taxon>
        <taxon>Fungi incertae sedis</taxon>
        <taxon>Chytridiomycota</taxon>
        <taxon>Chytridiomycota incertae sedis</taxon>
        <taxon>Chytridiomycetes</taxon>
        <taxon>Chytridiomycetes incertae sedis</taxon>
        <taxon>Blyttiomyces</taxon>
    </lineage>
</organism>